<dbReference type="EMBL" id="CP132942">
    <property type="protein sequence ID" value="XCB32091.1"/>
    <property type="molecule type" value="Genomic_DNA"/>
</dbReference>
<evidence type="ECO:0000256" key="1">
    <source>
        <dbReference type="SAM" id="SignalP"/>
    </source>
</evidence>
<feature type="chain" id="PRO_5043750606" description="Lipoprotein" evidence="1">
    <location>
        <begin position="23"/>
        <end position="294"/>
    </location>
</feature>
<protein>
    <recommendedName>
        <fullName evidence="3">Lipoprotein</fullName>
    </recommendedName>
</protein>
<evidence type="ECO:0008006" key="3">
    <source>
        <dbReference type="Google" id="ProtNLM"/>
    </source>
</evidence>
<accession>A0AAU7ZLI9</accession>
<dbReference type="AlphaFoldDB" id="A0AAU7ZLI9"/>
<reference evidence="2" key="2">
    <citation type="journal article" date="2024" name="Environ. Microbiol.">
        <title>Genome analysis and description of Tunturibacter gen. nov. expands the diversity of Terriglobia in tundra soils.</title>
        <authorList>
            <person name="Messyasz A."/>
            <person name="Mannisto M.K."/>
            <person name="Kerkhof L.J."/>
            <person name="Haggblom M.M."/>
        </authorList>
    </citation>
    <scope>NUCLEOTIDE SEQUENCE</scope>
    <source>
        <strain evidence="2">X5P6</strain>
    </source>
</reference>
<keyword evidence="1" id="KW-0732">Signal</keyword>
<dbReference type="PROSITE" id="PS51257">
    <property type="entry name" value="PROKAR_LIPOPROTEIN"/>
    <property type="match status" value="1"/>
</dbReference>
<dbReference type="KEGG" id="tpsc:RBB77_16800"/>
<reference evidence="2" key="1">
    <citation type="submission" date="2023-08" db="EMBL/GenBank/DDBJ databases">
        <authorList>
            <person name="Messyasz A."/>
            <person name="Mannisto M.K."/>
            <person name="Kerkhof L.J."/>
            <person name="Haggblom M."/>
        </authorList>
    </citation>
    <scope>NUCLEOTIDE SEQUENCE</scope>
    <source>
        <strain evidence="2">X5P6</strain>
    </source>
</reference>
<name>A0AAU7ZLI9_9BACT</name>
<feature type="signal peptide" evidence="1">
    <location>
        <begin position="1"/>
        <end position="22"/>
    </location>
</feature>
<proteinExistence type="predicted"/>
<sequence>MNVRALFSLAVFGLLLLTGCGAGSPPQANLAGNWLLVGPMPTTELPLTPVTNVRLAMTFDVIGNNISAYGYVDWPCDVADQSGIVVSSASFGVSATGTVEDGGRFTLQTAAGDPGSLSIQGKAPQPGSGEWSGTYNMSYTLPFGVCSGSSSGLIAATAFPLINGIYDGTAQIVTAGIPKGKPITIQATLKQSGTVINPATGLSTPSDILLEGSVQVAGSSCFKSGTTGVMPLSAVEGDLVLANFTMDDGSTLELQGTLIDAVEGTIDADFVGVAGGKCAGIYQTTGFTRQAQVR</sequence>
<organism evidence="2">
    <name type="scientific">Tunturiibacter psychrotolerans</name>
    <dbReference type="NCBI Taxonomy" id="3069686"/>
    <lineage>
        <taxon>Bacteria</taxon>
        <taxon>Pseudomonadati</taxon>
        <taxon>Acidobacteriota</taxon>
        <taxon>Terriglobia</taxon>
        <taxon>Terriglobales</taxon>
        <taxon>Acidobacteriaceae</taxon>
        <taxon>Tunturiibacter</taxon>
    </lineage>
</organism>
<dbReference type="RefSeq" id="WP_353062935.1">
    <property type="nucleotide sequence ID" value="NZ_CP132942.1"/>
</dbReference>
<gene>
    <name evidence="2" type="ORF">RBB77_16800</name>
</gene>
<evidence type="ECO:0000313" key="2">
    <source>
        <dbReference type="EMBL" id="XCB32091.1"/>
    </source>
</evidence>